<sequence length="203" mass="22694">MPTVQANATGFGELVITPPTGMRAPGFDYVPVRIPITYWAKGDEVQTHTQTILGHEVTITARAESYEWDLGDGNTLTTTFPGGAPTKKGPGAIFHYYRFQGWYQVTIRTTYSGSYSIDGGEEIPIDGTVTLDSDPGWFYSKSLRARLTGENYEAKPIEVPPRTAENLGRKDPAAEHRDLTEAMNDRAEKKRLDRIRERGARRR</sequence>
<comment type="caution">
    <text evidence="3">The sequence shown here is derived from an EMBL/GenBank/DDBJ whole genome shotgun (WGS) entry which is preliminary data.</text>
</comment>
<dbReference type="InterPro" id="IPR000601">
    <property type="entry name" value="PKD_dom"/>
</dbReference>
<keyword evidence="4" id="KW-1185">Reference proteome</keyword>
<feature type="region of interest" description="Disordered" evidence="1">
    <location>
        <begin position="159"/>
        <end position="203"/>
    </location>
</feature>
<proteinExistence type="predicted"/>
<evidence type="ECO:0000313" key="4">
    <source>
        <dbReference type="Proteomes" id="UP000568050"/>
    </source>
</evidence>
<evidence type="ECO:0000256" key="1">
    <source>
        <dbReference type="SAM" id="MobiDB-lite"/>
    </source>
</evidence>
<protein>
    <recommendedName>
        <fullName evidence="2">PKD domain-containing protein</fullName>
    </recommendedName>
</protein>
<dbReference type="InterPro" id="IPR035986">
    <property type="entry name" value="PKD_dom_sf"/>
</dbReference>
<dbReference type="SUPFAM" id="SSF49299">
    <property type="entry name" value="PKD domain"/>
    <property type="match status" value="1"/>
</dbReference>
<gene>
    <name evidence="3" type="ORF">FHX50_000980</name>
</gene>
<feature type="compositionally biased region" description="Basic and acidic residues" evidence="1">
    <location>
        <begin position="167"/>
        <end position="203"/>
    </location>
</feature>
<organism evidence="3 4">
    <name type="scientific">Helcobacillus massiliensis</name>
    <dbReference type="NCBI Taxonomy" id="521392"/>
    <lineage>
        <taxon>Bacteria</taxon>
        <taxon>Bacillati</taxon>
        <taxon>Actinomycetota</taxon>
        <taxon>Actinomycetes</taxon>
        <taxon>Micrococcales</taxon>
        <taxon>Dermabacteraceae</taxon>
        <taxon>Helcobacillus</taxon>
    </lineage>
</organism>
<dbReference type="Proteomes" id="UP000568050">
    <property type="component" value="Unassembled WGS sequence"/>
</dbReference>
<name>A0A839QRT1_9MICO</name>
<dbReference type="PROSITE" id="PS50093">
    <property type="entry name" value="PKD"/>
    <property type="match status" value="1"/>
</dbReference>
<evidence type="ECO:0000259" key="2">
    <source>
        <dbReference type="PROSITE" id="PS50093"/>
    </source>
</evidence>
<accession>A0A839QRT1</accession>
<dbReference type="EMBL" id="JACHWP010000001">
    <property type="protein sequence ID" value="MBB3022732.1"/>
    <property type="molecule type" value="Genomic_DNA"/>
</dbReference>
<dbReference type="AlphaFoldDB" id="A0A839QRT1"/>
<dbReference type="RefSeq" id="WP_183375012.1">
    <property type="nucleotide sequence ID" value="NZ_CBCSFZ010000004.1"/>
</dbReference>
<reference evidence="3 4" key="1">
    <citation type="submission" date="2020-08" db="EMBL/GenBank/DDBJ databases">
        <title>Sequencing the genomes of 1000 actinobacteria strains.</title>
        <authorList>
            <person name="Klenk H.-P."/>
        </authorList>
    </citation>
    <scope>NUCLEOTIDE SEQUENCE [LARGE SCALE GENOMIC DNA]</scope>
    <source>
        <strain evidence="3 4">DSM 23040</strain>
    </source>
</reference>
<evidence type="ECO:0000313" key="3">
    <source>
        <dbReference type="EMBL" id="MBB3022732.1"/>
    </source>
</evidence>
<feature type="domain" description="PKD" evidence="2">
    <location>
        <begin position="65"/>
        <end position="110"/>
    </location>
</feature>